<dbReference type="Pfam" id="PF13458">
    <property type="entry name" value="Peripla_BP_6"/>
    <property type="match status" value="1"/>
</dbReference>
<name>A0A515ENW4_9BURK</name>
<feature type="signal peptide" evidence="3">
    <location>
        <begin position="1"/>
        <end position="29"/>
    </location>
</feature>
<keyword evidence="6" id="KW-1185">Reference proteome</keyword>
<dbReference type="SUPFAM" id="SSF53822">
    <property type="entry name" value="Periplasmic binding protein-like I"/>
    <property type="match status" value="1"/>
</dbReference>
<feature type="domain" description="Leucine-binding protein" evidence="4">
    <location>
        <begin position="40"/>
        <end position="360"/>
    </location>
</feature>
<dbReference type="Gene3D" id="3.40.50.2300">
    <property type="match status" value="2"/>
</dbReference>
<gene>
    <name evidence="5" type="ORF">EXZ61_09290</name>
</gene>
<evidence type="ECO:0000313" key="6">
    <source>
        <dbReference type="Proteomes" id="UP000317365"/>
    </source>
</evidence>
<dbReference type="PANTHER" id="PTHR47235">
    <property type="entry name" value="BLR6548 PROTEIN"/>
    <property type="match status" value="1"/>
</dbReference>
<keyword evidence="2 3" id="KW-0732">Signal</keyword>
<proteinExistence type="inferred from homology"/>
<dbReference type="RefSeq" id="WP_142811170.1">
    <property type="nucleotide sequence ID" value="NZ_CP036282.1"/>
</dbReference>
<feature type="chain" id="PRO_5021845378" evidence="3">
    <location>
        <begin position="30"/>
        <end position="380"/>
    </location>
</feature>
<accession>A0A515ENW4</accession>
<sequence length="380" mass="40982">MHHQYILNRRKLLGITSGLAASAALPAWAQASRSTSAGRISVAQIVDMSATQIDVSKDFLVGARAAWSDINAKGGLRGKTIQHQVIEVDGTAANLRAAVESLKNQTQCVALFGTSGDRAASQIADILRRELPDIAHIAPWLQNLDLIGGDNTFPIFASRQDQITHAVKSLAVMGVTEMGAVYGSPAEFASYKTDVELAAQTLGLRLKNYSPSADLQQLGKTLTPDTPRVLVFIGGTPELYEFSRGIDKQAALRYIVGMSDVNLQTLSQMGSSRHAQVVATQVVPLVNSNLPIVRAYRDTLGRLYDEPPTPHSLAGFMSARYTYEMLQSIDGAVTRQSTLQALQKRSSVELGGFRLNLDGKNRSGTYVTQSMIAPDGRLIG</sequence>
<dbReference type="Proteomes" id="UP000317365">
    <property type="component" value="Chromosome"/>
</dbReference>
<dbReference type="AlphaFoldDB" id="A0A515ENW4"/>
<comment type="similarity">
    <text evidence="1">Belongs to the leucine-binding protein family.</text>
</comment>
<protein>
    <submittedName>
        <fullName evidence="5">Twin-arginine translocation pathway signal protein</fullName>
    </submittedName>
</protein>
<dbReference type="PROSITE" id="PS51318">
    <property type="entry name" value="TAT"/>
    <property type="match status" value="1"/>
</dbReference>
<evidence type="ECO:0000259" key="4">
    <source>
        <dbReference type="Pfam" id="PF13458"/>
    </source>
</evidence>
<dbReference type="InterPro" id="IPR028082">
    <property type="entry name" value="Peripla_BP_I"/>
</dbReference>
<dbReference type="EMBL" id="CP036282">
    <property type="protein sequence ID" value="QDL54341.1"/>
    <property type="molecule type" value="Genomic_DNA"/>
</dbReference>
<reference evidence="6" key="2">
    <citation type="journal article" date="2020" name="Int. J. Syst. Evol. Microbiol.">
        <title>Genomic insights into a novel species Rhodoferax aquaticus sp. nov., isolated from freshwater.</title>
        <authorList>
            <person name="Li T."/>
            <person name="Zhuo Y."/>
            <person name="Jin C.Z."/>
            <person name="Wu X."/>
            <person name="Ko S.R."/>
            <person name="Jin F.J."/>
            <person name="Ahn C.Y."/>
            <person name="Oh H.M."/>
            <person name="Lee H.G."/>
            <person name="Jin L."/>
        </authorList>
    </citation>
    <scope>NUCLEOTIDE SEQUENCE [LARGE SCALE GENOMIC DNA]</scope>
    <source>
        <strain evidence="6">Gr-4</strain>
    </source>
</reference>
<dbReference type="KEGG" id="rhg:EXZ61_09290"/>
<organism evidence="5 6">
    <name type="scientific">Rhodoferax aquaticus</name>
    <dbReference type="NCBI Taxonomy" id="2527691"/>
    <lineage>
        <taxon>Bacteria</taxon>
        <taxon>Pseudomonadati</taxon>
        <taxon>Pseudomonadota</taxon>
        <taxon>Betaproteobacteria</taxon>
        <taxon>Burkholderiales</taxon>
        <taxon>Comamonadaceae</taxon>
        <taxon>Rhodoferax</taxon>
    </lineage>
</organism>
<evidence type="ECO:0000313" key="5">
    <source>
        <dbReference type="EMBL" id="QDL54341.1"/>
    </source>
</evidence>
<evidence type="ECO:0000256" key="1">
    <source>
        <dbReference type="ARBA" id="ARBA00010062"/>
    </source>
</evidence>
<evidence type="ECO:0000256" key="2">
    <source>
        <dbReference type="ARBA" id="ARBA00022729"/>
    </source>
</evidence>
<dbReference type="PANTHER" id="PTHR47235:SF1">
    <property type="entry name" value="BLR6548 PROTEIN"/>
    <property type="match status" value="1"/>
</dbReference>
<dbReference type="InterPro" id="IPR006311">
    <property type="entry name" value="TAT_signal"/>
</dbReference>
<reference evidence="6" key="1">
    <citation type="submission" date="2019-02" db="EMBL/GenBank/DDBJ databases">
        <title>Complete genome sequence of Rhodoferax sp. Gr-4.</title>
        <authorList>
            <person name="Jin L."/>
        </authorList>
    </citation>
    <scope>NUCLEOTIDE SEQUENCE [LARGE SCALE GENOMIC DNA]</scope>
    <source>
        <strain evidence="6">Gr-4</strain>
    </source>
</reference>
<dbReference type="InterPro" id="IPR028081">
    <property type="entry name" value="Leu-bd"/>
</dbReference>
<evidence type="ECO:0000256" key="3">
    <source>
        <dbReference type="SAM" id="SignalP"/>
    </source>
</evidence>